<dbReference type="Pfam" id="PF01381">
    <property type="entry name" value="HTH_3"/>
    <property type="match status" value="1"/>
</dbReference>
<evidence type="ECO:0000313" key="4">
    <source>
        <dbReference type="Proteomes" id="UP000216024"/>
    </source>
</evidence>
<gene>
    <name evidence="3" type="ORF">CCE28_14605</name>
</gene>
<dbReference type="InterPro" id="IPR001387">
    <property type="entry name" value="Cro/C1-type_HTH"/>
</dbReference>
<dbReference type="SUPFAM" id="SSF47413">
    <property type="entry name" value="lambda repressor-like DNA-binding domains"/>
    <property type="match status" value="1"/>
</dbReference>
<organism evidence="3 4">
    <name type="scientific">Anaeromicrobium sediminis</name>
    <dbReference type="NCBI Taxonomy" id="1478221"/>
    <lineage>
        <taxon>Bacteria</taxon>
        <taxon>Bacillati</taxon>
        <taxon>Bacillota</taxon>
        <taxon>Clostridia</taxon>
        <taxon>Peptostreptococcales</taxon>
        <taxon>Thermotaleaceae</taxon>
        <taxon>Anaeromicrobium</taxon>
    </lineage>
</organism>
<name>A0A267MIB1_9FIRM</name>
<evidence type="ECO:0000256" key="1">
    <source>
        <dbReference type="ARBA" id="ARBA00023125"/>
    </source>
</evidence>
<evidence type="ECO:0000313" key="3">
    <source>
        <dbReference type="EMBL" id="PAB58533.1"/>
    </source>
</evidence>
<comment type="caution">
    <text evidence="3">The sequence shown here is derived from an EMBL/GenBank/DDBJ whole genome shotgun (WGS) entry which is preliminary data.</text>
</comment>
<sequence length="127" mass="14616">MIVRSRQMLKDKLKELRQEMKLSQKELATMIGIGPSTYGSYERGQRSPNKDTLEKIADALGCTPEYILGRTDNKELTILEGKEIPEELRKIGLEYLQVSRDVKKNGFTPEKIRQLKNSLRKMGFSIK</sequence>
<keyword evidence="1" id="KW-0238">DNA-binding</keyword>
<reference evidence="3 4" key="1">
    <citation type="submission" date="2017-06" db="EMBL/GenBank/DDBJ databases">
        <title>Draft genome sequence of anaerobic fermentative bacterium Anaeromicrobium sediminis DY2726D isolated from West Pacific Ocean sediments.</title>
        <authorList>
            <person name="Zeng X."/>
        </authorList>
    </citation>
    <scope>NUCLEOTIDE SEQUENCE [LARGE SCALE GENOMIC DNA]</scope>
    <source>
        <strain evidence="3 4">DY2726D</strain>
    </source>
</reference>
<evidence type="ECO:0000259" key="2">
    <source>
        <dbReference type="PROSITE" id="PS50943"/>
    </source>
</evidence>
<dbReference type="OrthoDB" id="1766270at2"/>
<proteinExistence type="predicted"/>
<dbReference type="AlphaFoldDB" id="A0A267MIB1"/>
<dbReference type="EMBL" id="NIBG01000014">
    <property type="protein sequence ID" value="PAB58533.1"/>
    <property type="molecule type" value="Genomic_DNA"/>
</dbReference>
<protein>
    <recommendedName>
        <fullName evidence="2">HTH cro/C1-type domain-containing protein</fullName>
    </recommendedName>
</protein>
<dbReference type="PROSITE" id="PS50943">
    <property type="entry name" value="HTH_CROC1"/>
    <property type="match status" value="1"/>
</dbReference>
<dbReference type="Gene3D" id="1.10.260.40">
    <property type="entry name" value="lambda repressor-like DNA-binding domains"/>
    <property type="match status" value="1"/>
</dbReference>
<dbReference type="Proteomes" id="UP000216024">
    <property type="component" value="Unassembled WGS sequence"/>
</dbReference>
<dbReference type="GO" id="GO:0003677">
    <property type="term" value="F:DNA binding"/>
    <property type="evidence" value="ECO:0007669"/>
    <property type="project" value="UniProtKB-KW"/>
</dbReference>
<feature type="domain" description="HTH cro/C1-type" evidence="2">
    <location>
        <begin position="13"/>
        <end position="67"/>
    </location>
</feature>
<accession>A0A267MIB1</accession>
<dbReference type="PANTHER" id="PTHR46558">
    <property type="entry name" value="TRACRIPTIONAL REGULATORY PROTEIN-RELATED-RELATED"/>
    <property type="match status" value="1"/>
</dbReference>
<keyword evidence="4" id="KW-1185">Reference proteome</keyword>
<dbReference type="PANTHER" id="PTHR46558:SF11">
    <property type="entry name" value="HTH-TYPE TRANSCRIPTIONAL REGULATOR XRE"/>
    <property type="match status" value="1"/>
</dbReference>
<dbReference type="SMART" id="SM00530">
    <property type="entry name" value="HTH_XRE"/>
    <property type="match status" value="1"/>
</dbReference>
<dbReference type="CDD" id="cd00093">
    <property type="entry name" value="HTH_XRE"/>
    <property type="match status" value="1"/>
</dbReference>
<dbReference type="InterPro" id="IPR010982">
    <property type="entry name" value="Lambda_DNA-bd_dom_sf"/>
</dbReference>